<evidence type="ECO:0000256" key="1">
    <source>
        <dbReference type="SAM" id="MobiDB-lite"/>
    </source>
</evidence>
<reference evidence="2 3" key="1">
    <citation type="submission" date="2016-02" db="EMBL/GenBank/DDBJ databases">
        <title>Genome analysis of coral dinoflagellate symbionts highlights evolutionary adaptations to a symbiotic lifestyle.</title>
        <authorList>
            <person name="Aranda M."/>
            <person name="Li Y."/>
            <person name="Liew Y.J."/>
            <person name="Baumgarten S."/>
            <person name="Simakov O."/>
            <person name="Wilson M."/>
            <person name="Piel J."/>
            <person name="Ashoor H."/>
            <person name="Bougouffa S."/>
            <person name="Bajic V.B."/>
            <person name="Ryu T."/>
            <person name="Ravasi T."/>
            <person name="Bayer T."/>
            <person name="Micklem G."/>
            <person name="Kim H."/>
            <person name="Bhak J."/>
            <person name="Lajeunesse T.C."/>
            <person name="Voolstra C.R."/>
        </authorList>
    </citation>
    <scope>NUCLEOTIDE SEQUENCE [LARGE SCALE GENOMIC DNA]</scope>
    <source>
        <strain evidence="2 3">CCMP2467</strain>
    </source>
</reference>
<gene>
    <name evidence="2" type="ORF">AK812_SmicGene47227</name>
</gene>
<feature type="compositionally biased region" description="Pro residues" evidence="1">
    <location>
        <begin position="90"/>
        <end position="100"/>
    </location>
</feature>
<dbReference type="AlphaFoldDB" id="A0A1Q9BS75"/>
<dbReference type="InterPro" id="IPR029063">
    <property type="entry name" value="SAM-dependent_MTases_sf"/>
</dbReference>
<dbReference type="Gene3D" id="3.40.50.150">
    <property type="entry name" value="Vaccinia Virus protein VP39"/>
    <property type="match status" value="1"/>
</dbReference>
<evidence type="ECO:0000313" key="3">
    <source>
        <dbReference type="Proteomes" id="UP000186817"/>
    </source>
</evidence>
<dbReference type="Proteomes" id="UP000186817">
    <property type="component" value="Unassembled WGS sequence"/>
</dbReference>
<feature type="compositionally biased region" description="Pro residues" evidence="1">
    <location>
        <begin position="44"/>
        <end position="54"/>
    </location>
</feature>
<dbReference type="OrthoDB" id="437394at2759"/>
<proteinExistence type="predicted"/>
<feature type="region of interest" description="Disordered" evidence="1">
    <location>
        <begin position="36"/>
        <end position="76"/>
    </location>
</feature>
<organism evidence="2 3">
    <name type="scientific">Symbiodinium microadriaticum</name>
    <name type="common">Dinoflagellate</name>
    <name type="synonym">Zooxanthella microadriatica</name>
    <dbReference type="NCBI Taxonomy" id="2951"/>
    <lineage>
        <taxon>Eukaryota</taxon>
        <taxon>Sar</taxon>
        <taxon>Alveolata</taxon>
        <taxon>Dinophyceae</taxon>
        <taxon>Suessiales</taxon>
        <taxon>Symbiodiniaceae</taxon>
        <taxon>Symbiodinium</taxon>
    </lineage>
</organism>
<sequence>ATCKGRSSRRDERFGLRSIQGMKNLFGLTDMPESKVGLADVTPQPQPVPQPPTADPATQVTRSTIDQRRAPASAWTAPTVQGIRQLFNVPPAPPVPPPPAAEASGAGCVGKHDSESACSHTDTQAPKPKAKPPPSASLLERSIVHDLDGMFDFWDFSLDKMVDGMSEDDRLDTWERLANTLEDDSLSTAYSGVRAPETAMSVMRYRLGLRLGREIKCNHHSISHAIEWNPDAQAECLLSAQHEGGCVFGNIADFFRSELKISVIPQLLEKPAMALDVLQPLLRTNRLVQTSAPCLAHGRTCCLKTCNRHIAGTSCRPFSKRGAGLGCHDHEIIYFMAWLGLRLVLQEADVTQENVVGFPVDIIEQAVSSIYHIEVCELDAVQFGCACARRRQFIRLRHKHKVLEVISPLSRFATRFFRAVKFHWSEQLEPDDGAWSMVIQSISSHLLINTM</sequence>
<feature type="region of interest" description="Disordered" evidence="1">
    <location>
        <begin position="88"/>
        <end position="136"/>
    </location>
</feature>
<name>A0A1Q9BS75_SYMMI</name>
<feature type="non-terminal residue" evidence="2">
    <location>
        <position position="1"/>
    </location>
</feature>
<accession>A0A1Q9BS75</accession>
<protein>
    <submittedName>
        <fullName evidence="2">Uncharacterized protein</fullName>
    </submittedName>
</protein>
<evidence type="ECO:0000313" key="2">
    <source>
        <dbReference type="EMBL" id="OLP73512.1"/>
    </source>
</evidence>
<dbReference type="EMBL" id="LSRX01005324">
    <property type="protein sequence ID" value="OLP73512.1"/>
    <property type="molecule type" value="Genomic_DNA"/>
</dbReference>
<keyword evidence="3" id="KW-1185">Reference proteome</keyword>
<comment type="caution">
    <text evidence="2">The sequence shown here is derived from an EMBL/GenBank/DDBJ whole genome shotgun (WGS) entry which is preliminary data.</text>
</comment>
<dbReference type="SUPFAM" id="SSF53335">
    <property type="entry name" value="S-adenosyl-L-methionine-dependent methyltransferases"/>
    <property type="match status" value="1"/>
</dbReference>